<evidence type="ECO:0000313" key="2">
    <source>
        <dbReference type="EMBL" id="CAF0779083.1"/>
    </source>
</evidence>
<comment type="caution">
    <text evidence="2">The sequence shown here is derived from an EMBL/GenBank/DDBJ whole genome shotgun (WGS) entry which is preliminary data.</text>
</comment>
<evidence type="ECO:0000259" key="1">
    <source>
        <dbReference type="SMART" id="SM00474"/>
    </source>
</evidence>
<organism evidence="2 3">
    <name type="scientific">Brachionus calyciflorus</name>
    <dbReference type="NCBI Taxonomy" id="104777"/>
    <lineage>
        <taxon>Eukaryota</taxon>
        <taxon>Metazoa</taxon>
        <taxon>Spiralia</taxon>
        <taxon>Gnathifera</taxon>
        <taxon>Rotifera</taxon>
        <taxon>Eurotatoria</taxon>
        <taxon>Monogononta</taxon>
        <taxon>Pseudotrocha</taxon>
        <taxon>Ploima</taxon>
        <taxon>Brachionidae</taxon>
        <taxon>Brachionus</taxon>
    </lineage>
</organism>
<gene>
    <name evidence="2" type="ORF">OXX778_LOCUS5358</name>
</gene>
<dbReference type="PANTHER" id="PTHR47765">
    <property type="entry name" value="3'-5' EXONUCLEASE DOMAIN-CONTAINING PROTEIN"/>
    <property type="match status" value="1"/>
</dbReference>
<dbReference type="Proteomes" id="UP000663879">
    <property type="component" value="Unassembled WGS sequence"/>
</dbReference>
<proteinExistence type="predicted"/>
<dbReference type="GO" id="GO:0006139">
    <property type="term" value="P:nucleobase-containing compound metabolic process"/>
    <property type="evidence" value="ECO:0007669"/>
    <property type="project" value="InterPro"/>
</dbReference>
<reference evidence="2" key="1">
    <citation type="submission" date="2021-02" db="EMBL/GenBank/DDBJ databases">
        <authorList>
            <person name="Nowell W R."/>
        </authorList>
    </citation>
    <scope>NUCLEOTIDE SEQUENCE</scope>
    <source>
        <strain evidence="2">Ploen Becks lab</strain>
    </source>
</reference>
<keyword evidence="3" id="KW-1185">Reference proteome</keyword>
<name>A0A813R5X1_9BILA</name>
<dbReference type="SUPFAM" id="SSF53098">
    <property type="entry name" value="Ribonuclease H-like"/>
    <property type="match status" value="1"/>
</dbReference>
<accession>A0A813R5X1</accession>
<feature type="domain" description="3'-5' exonuclease" evidence="1">
    <location>
        <begin position="466"/>
        <end position="679"/>
    </location>
</feature>
<dbReference type="Pfam" id="PF01612">
    <property type="entry name" value="DNA_pol_A_exo1"/>
    <property type="match status" value="1"/>
</dbReference>
<dbReference type="Gene3D" id="3.30.420.10">
    <property type="entry name" value="Ribonuclease H-like superfamily/Ribonuclease H"/>
    <property type="match status" value="1"/>
</dbReference>
<sequence length="948" mass="111035">MENFNFSEEEYDSEDEFYFFDPVVPQSTKPIENEENKIESRLKFSITSRQTDQYDFNKIKANGCELNKQYLNEYLQGLFEMTLKLKKNRKSDEASKSINQELNQVDKSNSKEAKLNTVDNRQFKKLQEAVFKKIETSLFKEFNKSSNPFYLTIFFIENSNDYKANKINSLACLIAKAFDKWISSNANSDLFLDSKITDELKIDAFIVATKHNLLLLEWFTRAYQLNKNNEALLPYVKFRIKNLDFKDKAILIGSLALHDHFKCEEIVLPLLFQDKLNIIDKYLINSPCQQKKFVQILDSMCDTNSTISSLIYEYGIKNVKLDKLNRKNLSKLAIRMVKMYSIDPTLCPNITNQKYFKNLRYLIFRRYIEKSITYDPWQELVMECLNQAEYLAESFIDMLQEHSDIKEICFWLDKLKLNYDSFPTHIQTQIEEYRKSNAIKDIEYELIENDPISQKFYQLKLRENEIKLINTKHEFHAFLDEMELLSENEENLFVGVDAEWKPTCVMGINIEQAKRVALFQVATKQSIYLIDLAELADKLDENDSHIIAQKFLNNKKIIKLGYGFTHDIKMLSHSFINMHDLENFRSTVIDLAYIAEQLKKMNIPLFSKLEIQEEGSDEVVSNEKGLSELVRVCLGKPLNKSEQISNWEKRPLRKSQIQYAALDAFCLVEIYEFLNDRIKEYKIEFDFLKCLGKKYKHGTSEVKNEKKTQQEATKQPILSSEQSNYLINEKPISVKDLHFICDNMLGGLGRELRRLGVDTLILENELDHSEVAKIARRENRYAISSGLPFSMLRSQLPEGKCIHAINGNAKQQAAHILKIFNVVVKVEDFFSRCFHCNTGSFTSLNRNQIRILWLIFKLKSTNEKVDLDSSDYDYQTDEDLLKKVDLEKMCLKNTYNPKIELSGLFESTIKIMDTYFICDGCGQIYWEGPHWQHKESRFAYALHINNQN</sequence>
<dbReference type="InterPro" id="IPR002782">
    <property type="entry name" value="Mut7-C_RNAse_dom"/>
</dbReference>
<evidence type="ECO:0000313" key="3">
    <source>
        <dbReference type="Proteomes" id="UP000663879"/>
    </source>
</evidence>
<dbReference type="AlphaFoldDB" id="A0A813R5X1"/>
<dbReference type="InterPro" id="IPR036397">
    <property type="entry name" value="RNaseH_sf"/>
</dbReference>
<dbReference type="GO" id="GO:0008408">
    <property type="term" value="F:3'-5' exonuclease activity"/>
    <property type="evidence" value="ECO:0007669"/>
    <property type="project" value="InterPro"/>
</dbReference>
<dbReference type="Pfam" id="PF01927">
    <property type="entry name" value="Mut7-C"/>
    <property type="match status" value="2"/>
</dbReference>
<dbReference type="OrthoDB" id="18193at2759"/>
<protein>
    <recommendedName>
        <fullName evidence="1">3'-5' exonuclease domain-containing protein</fullName>
    </recommendedName>
</protein>
<dbReference type="EMBL" id="CAJNOC010000579">
    <property type="protein sequence ID" value="CAF0779083.1"/>
    <property type="molecule type" value="Genomic_DNA"/>
</dbReference>
<dbReference type="InterPro" id="IPR052408">
    <property type="entry name" value="Exonuclease_MUT-7-like"/>
</dbReference>
<dbReference type="GO" id="GO:0003676">
    <property type="term" value="F:nucleic acid binding"/>
    <property type="evidence" value="ECO:0007669"/>
    <property type="project" value="InterPro"/>
</dbReference>
<dbReference type="PANTHER" id="PTHR47765:SF2">
    <property type="entry name" value="EXONUCLEASE MUT-7 HOMOLOG"/>
    <property type="match status" value="1"/>
</dbReference>
<dbReference type="InterPro" id="IPR012337">
    <property type="entry name" value="RNaseH-like_sf"/>
</dbReference>
<dbReference type="InterPro" id="IPR002562">
    <property type="entry name" value="3'-5'_exonuclease_dom"/>
</dbReference>
<dbReference type="SMART" id="SM00474">
    <property type="entry name" value="35EXOc"/>
    <property type="match status" value="1"/>
</dbReference>